<proteinExistence type="predicted"/>
<dbReference type="SUPFAM" id="SSF49464">
    <property type="entry name" value="Carboxypeptidase regulatory domain-like"/>
    <property type="match status" value="1"/>
</dbReference>
<sequence>MRYTINFFLLFFIWNFSFSQSDYRTWIRGKVLYRDSNVVSANVINNTSQEATITNEDGEFEIKVKLNDRLVFSSVQYQIRSLVINKDILQKSRIVIDVNEKVTELDEVVVSPENTEKFIDLKEEEFKKIDYSFDKSTRIENQILQSGRFNNGLNFINLYKTIAKSSSKDDMSEDSSNFSYKPSNLLREVYDDAFFIFNLGIPKEKIADFLLFCDEKFPSKFLFKKSNEFQLIDFLVKQSDKYRKILKRG</sequence>
<dbReference type="InterPro" id="IPR008969">
    <property type="entry name" value="CarboxyPept-like_regulatory"/>
</dbReference>
<gene>
    <name evidence="1" type="ORF">METZ01_LOCUS27915</name>
</gene>
<evidence type="ECO:0000313" key="1">
    <source>
        <dbReference type="EMBL" id="SUZ75061.1"/>
    </source>
</evidence>
<dbReference type="EMBL" id="UINC01001232">
    <property type="protein sequence ID" value="SUZ75061.1"/>
    <property type="molecule type" value="Genomic_DNA"/>
</dbReference>
<protein>
    <recommendedName>
        <fullName evidence="2">Carboxypeptidase-like regulatory domain-containing protein</fullName>
    </recommendedName>
</protein>
<dbReference type="AlphaFoldDB" id="A0A381Q6V4"/>
<evidence type="ECO:0008006" key="2">
    <source>
        <dbReference type="Google" id="ProtNLM"/>
    </source>
</evidence>
<accession>A0A381Q6V4</accession>
<reference evidence="1" key="1">
    <citation type="submission" date="2018-05" db="EMBL/GenBank/DDBJ databases">
        <authorList>
            <person name="Lanie J.A."/>
            <person name="Ng W.-L."/>
            <person name="Kazmierczak K.M."/>
            <person name="Andrzejewski T.M."/>
            <person name="Davidsen T.M."/>
            <person name="Wayne K.J."/>
            <person name="Tettelin H."/>
            <person name="Glass J.I."/>
            <person name="Rusch D."/>
            <person name="Podicherti R."/>
            <person name="Tsui H.-C.T."/>
            <person name="Winkler M.E."/>
        </authorList>
    </citation>
    <scope>NUCLEOTIDE SEQUENCE</scope>
</reference>
<organism evidence="1">
    <name type="scientific">marine metagenome</name>
    <dbReference type="NCBI Taxonomy" id="408172"/>
    <lineage>
        <taxon>unclassified sequences</taxon>
        <taxon>metagenomes</taxon>
        <taxon>ecological metagenomes</taxon>
    </lineage>
</organism>
<name>A0A381Q6V4_9ZZZZ</name>
<dbReference type="Pfam" id="PF13715">
    <property type="entry name" value="CarbopepD_reg_2"/>
    <property type="match status" value="1"/>
</dbReference>